<dbReference type="GO" id="GO:0007097">
    <property type="term" value="P:nuclear migration"/>
    <property type="evidence" value="ECO:0007669"/>
    <property type="project" value="UniProtKB-ARBA"/>
</dbReference>
<dbReference type="Pfam" id="PF17852">
    <property type="entry name" value="Dynein_AAA_lid"/>
    <property type="match status" value="1"/>
</dbReference>
<evidence type="ECO:0000256" key="10">
    <source>
        <dbReference type="ARBA" id="ARBA00023017"/>
    </source>
</evidence>
<keyword evidence="8" id="KW-0547">Nucleotide-binding</keyword>
<dbReference type="RefSeq" id="XP_065823803.1">
    <property type="nucleotide sequence ID" value="XM_065967731.1"/>
</dbReference>
<dbReference type="FunFam" id="3.40.50.300:FF:000517">
    <property type="entry name" value="Cytoplasmic dynein heavy chain 1"/>
    <property type="match status" value="1"/>
</dbReference>
<name>A0AAJ8LQA6_9TREE</name>
<dbReference type="Pfam" id="PF12774">
    <property type="entry name" value="AAA_6"/>
    <property type="match status" value="1"/>
</dbReference>
<gene>
    <name evidence="17" type="ORF">CI109_105835</name>
</gene>
<feature type="domain" description="AAA+ ATPase" evidence="16">
    <location>
        <begin position="1935"/>
        <end position="2073"/>
    </location>
</feature>
<reference evidence="17" key="2">
    <citation type="submission" date="2024-01" db="EMBL/GenBank/DDBJ databases">
        <title>Comparative genomics of Cryptococcus and Kwoniella reveals pathogenesis evolution and contrasting modes of karyotype evolution via chromosome fusion or intercentromeric recombination.</title>
        <authorList>
            <person name="Coelho M.A."/>
            <person name="David-Palma M."/>
            <person name="Shea T."/>
            <person name="Bowers K."/>
            <person name="McGinley-Smith S."/>
            <person name="Mohammad A.W."/>
            <person name="Gnirke A."/>
            <person name="Yurkov A.M."/>
            <person name="Nowrousian M."/>
            <person name="Sun S."/>
            <person name="Cuomo C.A."/>
            <person name="Heitman J."/>
        </authorList>
    </citation>
    <scope>NUCLEOTIDE SEQUENCE</scope>
    <source>
        <strain evidence="17">CBS 12478</strain>
    </source>
</reference>
<dbReference type="InterPro" id="IPR013594">
    <property type="entry name" value="Dynein_heavy_tail"/>
</dbReference>
<evidence type="ECO:0000256" key="13">
    <source>
        <dbReference type="ARBA" id="ARBA00023212"/>
    </source>
</evidence>
<dbReference type="InterPro" id="IPR004273">
    <property type="entry name" value="Dynein_heavy_D6_P-loop"/>
</dbReference>
<dbReference type="Gene3D" id="1.10.8.710">
    <property type="match status" value="1"/>
</dbReference>
<dbReference type="Pfam" id="PF18199">
    <property type="entry name" value="Dynein_C"/>
    <property type="match status" value="1"/>
</dbReference>
<dbReference type="PANTHER" id="PTHR46532:SF4">
    <property type="entry name" value="AAA+ ATPASE DOMAIN-CONTAINING PROTEIN"/>
    <property type="match status" value="1"/>
</dbReference>
<dbReference type="Pfam" id="PF12775">
    <property type="entry name" value="AAA_7"/>
    <property type="match status" value="1"/>
</dbReference>
<dbReference type="InterPro" id="IPR042228">
    <property type="entry name" value="Dynein_linker_3"/>
</dbReference>
<keyword evidence="7" id="KW-0677">Repeat</keyword>
<dbReference type="Gene3D" id="3.40.50.300">
    <property type="entry name" value="P-loop containing nucleotide triphosphate hydrolases"/>
    <property type="match status" value="5"/>
</dbReference>
<evidence type="ECO:0000256" key="14">
    <source>
        <dbReference type="ARBA" id="ARBA00033439"/>
    </source>
</evidence>
<dbReference type="Pfam" id="PF22597">
    <property type="entry name" value="DYN_lid"/>
    <property type="match status" value="1"/>
</dbReference>
<dbReference type="FunFam" id="1.10.8.720:FF:000003">
    <property type="entry name" value="Cytoplasmic dynein heavy chain 2"/>
    <property type="match status" value="1"/>
</dbReference>
<dbReference type="InterPro" id="IPR026983">
    <property type="entry name" value="DHC"/>
</dbReference>
<dbReference type="PANTHER" id="PTHR46532">
    <property type="entry name" value="MALE FERTILITY FACTOR KL5"/>
    <property type="match status" value="1"/>
</dbReference>
<dbReference type="Gene3D" id="1.20.920.20">
    <property type="match status" value="2"/>
</dbReference>
<dbReference type="InterPro" id="IPR041658">
    <property type="entry name" value="AAA_lid_11"/>
</dbReference>
<dbReference type="InterPro" id="IPR024743">
    <property type="entry name" value="Dynein_HC_stalk"/>
</dbReference>
<dbReference type="FunFam" id="1.10.287.2620:FF:000001">
    <property type="entry name" value="Cytoplasmic dynein heavy chain 1"/>
    <property type="match status" value="1"/>
</dbReference>
<comment type="similarity">
    <text evidence="2">Belongs to the dynein heavy chain family.</text>
</comment>
<evidence type="ECO:0000259" key="16">
    <source>
        <dbReference type="SMART" id="SM00382"/>
    </source>
</evidence>
<dbReference type="Gene3D" id="1.10.472.130">
    <property type="match status" value="1"/>
</dbReference>
<dbReference type="Proteomes" id="UP000322225">
    <property type="component" value="Chromosome 10"/>
</dbReference>
<dbReference type="GO" id="GO:0048731">
    <property type="term" value="P:system development"/>
    <property type="evidence" value="ECO:0007669"/>
    <property type="project" value="UniProtKB-ARBA"/>
</dbReference>
<evidence type="ECO:0000256" key="3">
    <source>
        <dbReference type="ARBA" id="ARBA00011655"/>
    </source>
</evidence>
<dbReference type="Pfam" id="PF08385">
    <property type="entry name" value="DHC_N1"/>
    <property type="match status" value="1"/>
</dbReference>
<dbReference type="FunFam" id="1.20.920.20:FF:000002">
    <property type="entry name" value="Cytoplasmic dynein 1 heavy chain"/>
    <property type="match status" value="1"/>
</dbReference>
<dbReference type="Gene3D" id="1.20.58.1120">
    <property type="match status" value="1"/>
</dbReference>
<dbReference type="GO" id="GO:0005858">
    <property type="term" value="C:axonemal dynein complex"/>
    <property type="evidence" value="ECO:0007669"/>
    <property type="project" value="TreeGrafter"/>
</dbReference>
<dbReference type="KEGG" id="ksn:43591022"/>
<dbReference type="GO" id="GO:0048468">
    <property type="term" value="P:cell development"/>
    <property type="evidence" value="ECO:0007669"/>
    <property type="project" value="UniProtKB-ARBA"/>
</dbReference>
<dbReference type="InterPro" id="IPR024317">
    <property type="entry name" value="Dynein_heavy_chain_D4_dom"/>
</dbReference>
<dbReference type="GO" id="GO:0008569">
    <property type="term" value="F:minus-end-directed microtubule motor activity"/>
    <property type="evidence" value="ECO:0007669"/>
    <property type="project" value="InterPro"/>
</dbReference>
<dbReference type="EMBL" id="CP144060">
    <property type="protein sequence ID" value="WWD21351.1"/>
    <property type="molecule type" value="Genomic_DNA"/>
</dbReference>
<organism evidence="17 18">
    <name type="scientific">Kwoniella shandongensis</name>
    <dbReference type="NCBI Taxonomy" id="1734106"/>
    <lineage>
        <taxon>Eukaryota</taxon>
        <taxon>Fungi</taxon>
        <taxon>Dikarya</taxon>
        <taxon>Basidiomycota</taxon>
        <taxon>Agaricomycotina</taxon>
        <taxon>Tremellomycetes</taxon>
        <taxon>Tremellales</taxon>
        <taxon>Cryptococcaceae</taxon>
        <taxon>Kwoniella</taxon>
    </lineage>
</organism>
<dbReference type="GO" id="GO:0005524">
    <property type="term" value="F:ATP binding"/>
    <property type="evidence" value="ECO:0007669"/>
    <property type="project" value="UniProtKB-KW"/>
</dbReference>
<feature type="coiled-coil region" evidence="15">
    <location>
        <begin position="3202"/>
        <end position="3264"/>
    </location>
</feature>
<dbReference type="GO" id="GO:0045505">
    <property type="term" value="F:dynein intermediate chain binding"/>
    <property type="evidence" value="ECO:0007669"/>
    <property type="project" value="InterPro"/>
</dbReference>
<dbReference type="InterPro" id="IPR042219">
    <property type="entry name" value="AAA_lid_11_sf"/>
</dbReference>
<evidence type="ECO:0000256" key="1">
    <source>
        <dbReference type="ARBA" id="ARBA00004245"/>
    </source>
</evidence>
<sequence>MASSQIEDGASLVTIPPSTAVEGGLEFDVSVFRTYLESLLLPVMSATRQELEDSLFEDPSFDEKSQRFATDAGCQVVYITRERYLDVDEDDNPIARITYRLHLPPTPPHSANVLSTLALIKTSPTLDSLNPLGTQLHFVQLSSSSAPLLVQDDTAPSGTSTVVTTPTSQVTPYDGLHSLVHWGVAPWFDAYVSSKQTLFNENNENLSGNKKGGGGGGEAQMGIPVTKKKFAELELSLLHLKQNVEIPEAHLSVHPAIRKAVAQCHATGTRVSVDAVEPSSLLADPAFLNKLQADVNSWIKEIQAVTKLSRDVSSGTASQEINFWLSMEHALEGIEAQLRGEEVTLALDVLKHAKRFHATVSFIADTGLKEAAEVVHKHNILMKDFPLDELLAATDLAKIQEAIYLIFAHINKKLKLSPYPIRRTLPLVEAISSDFNDQLLKVLSSQRLMYMDYGKFEEVMAMAAEVFATWDENMKDFTNVAREVSRKRAEKFISIKINPAHAKLQERITYLRAFRRSHDQLRVMTSSTRTFSGLGNDAPFDIDMDEEVRLSYESVKNVDVLDVSPEGSEIWYTAETAYNDRVARIENQIISRLRDKLATARNAQEMFRVFSKFNTLFVRPKIRGAIQEYQTRLIESVKEDIRQLRQKFTANYRHSQAYHMSQMRDFPSVSSAIIWARQIERQLLTYMKRVEDVLGKGWESYAEGHKLQVESASFRAKLDTRPLYDAWIGDITKRGNLTITGRLFDVIRTRATASNAQGQLQLVVQFDPQVIALFKEVRALIWLGFPVPLTISHKAKDAKRVYPHAVSLMESVRTYTQTLDLIEHNPDIAILLASYRSHAQQMIERGIKMQWDHLVNAYEGQRYLPGGAADGRENRHFLFVREFASVISLLQDKANALIEISNEISRIVDELSTCEFTTESFSSLLSQIQKTIDHLNLENYSNLDAWVLTLNERIDKVLRERLVQAIEAWCEEFGKEEDGLPNGDGPVISGSAHKSGVHIEPLVHEIRIKNQVIYLDPPIELARQEWLGQFQDALGVVCNLHRIRSSRYEISLQVDEASLEETTYVGLLTTFDNGTIEKPLTLIEDKVQLVSAYVDKWLQFQSLWDLEAEYVYSRLGDSLADWGQLLLDIRQARTTFDTADTKKEFGVCVIDYANAQSKVNAKYDSWQRELLSRYGTKVGTSMKDTYSAILKARTDLETLAIEGSSTAQAVSFITFVQDLKRKVQKWGPEIEEFAAGQKTLERQRYSFPSDWLYVDQIQGEWGAFSEILKRKDDTIKEQVAGLQLKIVAEDRVIDGRIRDFITEWEASKPLQGSIKAETAINTLNVFEGRLARLLEEFDLLRRAKEALDLEHTKDDRLQPVNEELRDLKAVWTALSGIWGRLSQLRETLWSAVQPRKLRQELDSILSSTREMPSRMRQYAAFEYVQDTIRTLLKANILIGELKSEALRERHWSKLYKALRLPSASHASSMTLGQVYDLDLKRNESLIKEVVVQAQGEMALEEFVKQVKETWTSYSLDLINYQNKCRLIRGWDDLFNKCGEHLNSLTAMRMSPYYRVFEEDAASWEDKLNRIHVLFDVWIDVQRQWVYLEGIFSGSADIKHLLPVESARFQNINSEFLTVMKKVNKSPFVLDVLNIPGIQKNLERLADLLTKIQKALGEYLEKERSSFPRFYFVGDEDLLEIIGNSKDIRRIMKHLKKMFAGISTLQLDEDETQLLGFASREGEEVAFRAPIALKDYPKINDWLAKVELEMRLSLAHLLSQAVAELRSFFKIDSDLSLTELLAWIDSYPAQLVVLAVQVAWTDLVEASISAAGLTGVLTLVSKTLDLLADTVLQDIAVLQRRKCEHLITELVHQRDVIRSLITSGTRNATSFDWLYHMRFYLNENVEDPLLRLEIRMADAVFPYGYEYLGIPDRLVQTPLTDRCYLTLTQALDNQLGGSPFGPAGTGKTESVKSLGVQLGRFVLVFCCDETFDFQAMGRIFVGLCQVGAWGCFDEFNRLEERILSAVSQQVQSIQQGLAQAAHDPNAEVELVGKKLKINTRTGIFITMNPGYAGRSNLPDNLKKLFRSMSMTRPDQELIAQVLLFSKGFRTAETLASKIVPFFNLCAEQLSAQPHYDFGLRALKAVLASAGILKRDRHLKGGEEEGRDQTQEQQIMIQSVTETIVPKLVAEDVPLLKALLEDVFPGVEYAPVDLDALKAKIGDVCRERHLVAGSAWIEKVVQLYQIQNISHGLMMVGPSGSGKTQAWQVLLTALERLDGVEGTPYVIDPKAIDKEALYGTLDPTTREWNDGLFTHILRKIVDNVRGETTKRHWIIFDGDVDPEWVENLNSVLDDNKLLTLPNGERLNLPPNVRVMFEVEHLRYATLATVSRCGMIWFSDDVIDTSMICRHNLDMLAVLPIGAEDDETLDFATSGDNNAASNSQLDVQRQIVAILEPHFSPTGLVNAALDFAAKCQHIMDFTPIRAFNTLFSLLKATVRNVLEYNSRHSDFPLSADKVEAYVARRLLLNIVWSFVGDAKLDVRAEMGEHLRVESGIETPPMGPGGSLIDYDVDVASAAWVAWQSRVPSVEVETHAITSADVVIPTIDTVRHEEVLYSWLAEHKPLILCGPPGSGKTMTLFSALRKLPDLEVIGLNFSSATTPELILKTFEQYCEYRKTPNGVVLAPVQIGRWLVVFCDEINLPATDKYGTQRVISFLRQLMECNGFWRTSDLSWVKMERIQFVGACNPPTDPGRVPLSHRFMRHAPVVMVDYPGEISLKQIYGTFNRALLKVVPTLRGHSDALTDAMVTFYLESQKRFTADIQAHYIYSPRELTRWSRGIYEAIKPLETLSVEGLVRIWAHEALRLFQDRLVSEDEKAWTDDKINSTAAAVFPNVDLNEALARPILYSNWTSRHYIPVNREQLREYTKARLRVFHEEELDVQLVLFNDVLDHVLRIDRVFRQIQGHLLLIGVSGGGKTTLARFVAWMNGLSIYQIKVSNKYTGADFDEDLRTVLRRAGCKGEKICFIMDESNVLDSGFLERMNTLLANAEVPGLFEGDEHASLMTACKEGSQRDGLMLDSHEELYRWFTQQVARNLHVVFTMNPPSNGLASRAATSPALFNRCVLDWFGDWSDQALYQVGLEFTQTLDLDMATYTPSAPFPIAYRDLVVPPSHRQAVVNAMVYVHQSMQSITSKLAKRQGKYNHVTPRHFLDFINHYVRLFNEKKEELEDQQRHLNVGLDKLRDTVSQVEELRHSLAAKSSQLEAKNAEANQKLRQMVTDQQEAEAKKAASIDIQAALEQQDEFIRQRQEIVKDDLAQAEPAVLEALAAVGNIKKQHLSEVRSMANPPEAVKLAMESACTVLGHQIDSWRAVQSIIRRDDFISSIQNFDTKKMTKTVRDRMMRDYIGKPAFNYETVNRASRACGPLVQWVIAQVRFSEILDKVAPLRQEVASLEQQADNTKKQAQVVTDTVAELEASIARYKDEYALLISETQSIKSEMDRVQSKVDRSMTLLKSLSSEQERWDAGSKTFETEMGTIVGDVLVSAAFLAYSGFFDQHYRELMRREWTEHLAEAGISFKNDLALAEFLSTADERLGWQANSLPADNLCVENAVMLKRYNRYPLIVDPTGQATAFLQNEYKDRKITVTSFLDEAFLKNLESALRFGNPLLIQDVENLDPILNSVLNRELRRTGGRVLIRIGNQDIDFSPAFTMFLSTRDPSVEFSPDICSRVTFVNFTMTRSSLQTQALDKVLKVERPEIDQKRTDLMKLQGEFRLRLRHLERSLLQALNESSGSILDDDKVIETLEVLKKEAAEVTRKVEDTEVVMKEVEAVTGEYLPLAQACSGIYFTLEQLASINHFYQFSLDYFLEIFDYILLQNPNLKGVTDPHTRKAILLQDLFLTAYQRASRTLLHTDYLVLAITLAKLRLRGETGAAVLDELDAVMEMPGGGAQAELRLTQEQKRSLDAVVGVEMAKVLEQDLDSNNSAWKEFTEAAQPEKNMPWPWPQADCEFYLRGTQLMFLALFVAARRMTVIKLFRPDRLIQALSAFADLAFGSDLANQAEYDLQAVVTNEVGPTHPIALASVPGYDASYRVDNLCRATGTTCTSVAMGSAEGFTLADQAIANAARVGAWVLLKNVHLAPGWLAQLEKRLHSLSPNRNFRLFLTMETNPVIPVNILRQSRIIMNEPPPGVRANLIDTLRGIPQARLKTGPAEKSRLFFLLAWFHAVVQERLRYLPLGWSKGYEFNESDFDAALNTIDSWLTALAKGKANVDPAQIPWSALCTLIKQAVYGGRVDSDYDQRVVDAFVDKIFTSRAYDPDFKLVEGEGSTGLTVPEGTKMEQFMSWAQGLPEREPPAWLSLPGTAEGLVAAAEGDAMMVKLRKMRTTDDEEDDTGVASTAADGRPAWMNALKGHAEEWLNTLPKTLSSPTHDNSPLSRFFAREASTGSRLLQRIRRDLSELVQVCNGDLKQTNEVRALMSDLNKGTIPSHWRKFKTPRGTAVAQYINNLAARLVQLEKIATAEGTIGGGIWLGGLFQPEAYITATRQAVAHEKGWSLEQLVLSVDIEKTGGSDSFAVQGLALQGASWTSGRLSLNDGQSIPLATSQVRWYKRDEQPSTTSTKTVNLPVYLNGDRSDVLFSVDLETGGEGQAVVAQRGVCLTAA</sequence>
<dbReference type="Gene3D" id="3.20.180.20">
    <property type="entry name" value="Dynein heavy chain, N-terminal domain 2"/>
    <property type="match status" value="1"/>
</dbReference>
<feature type="domain" description="AAA+ ATPase" evidence="16">
    <location>
        <begin position="2598"/>
        <end position="2748"/>
    </location>
</feature>
<dbReference type="InterPro" id="IPR041466">
    <property type="entry name" value="Dynein_AAA5_ext"/>
</dbReference>
<evidence type="ECO:0000256" key="9">
    <source>
        <dbReference type="ARBA" id="ARBA00022840"/>
    </source>
</evidence>
<dbReference type="InterPro" id="IPR054354">
    <property type="entry name" value="DYNC2H1-like_lid"/>
</dbReference>
<dbReference type="GO" id="GO:0003006">
    <property type="term" value="P:developmental process involved in reproduction"/>
    <property type="evidence" value="ECO:0007669"/>
    <property type="project" value="UniProtKB-ARBA"/>
</dbReference>
<dbReference type="FunFam" id="1.10.8.1220:FF:000002">
    <property type="entry name" value="cytoplasmic dynein 1 heavy chain 1-like"/>
    <property type="match status" value="1"/>
</dbReference>
<dbReference type="InterPro" id="IPR035706">
    <property type="entry name" value="AAA_9"/>
</dbReference>
<dbReference type="Gene3D" id="1.10.8.1220">
    <property type="match status" value="1"/>
</dbReference>
<dbReference type="Gene3D" id="3.10.490.20">
    <property type="match status" value="1"/>
</dbReference>
<evidence type="ECO:0000256" key="8">
    <source>
        <dbReference type="ARBA" id="ARBA00022741"/>
    </source>
</evidence>
<dbReference type="Gene3D" id="1.10.287.2620">
    <property type="match status" value="1"/>
</dbReference>
<dbReference type="InterPro" id="IPR035699">
    <property type="entry name" value="AAA_6"/>
</dbReference>
<dbReference type="Gene3D" id="1.20.920.30">
    <property type="match status" value="1"/>
</dbReference>
<evidence type="ECO:0000256" key="4">
    <source>
        <dbReference type="ARBA" id="ARBA00022197"/>
    </source>
</evidence>
<evidence type="ECO:0000313" key="17">
    <source>
        <dbReference type="EMBL" id="WWD21351.1"/>
    </source>
</evidence>
<evidence type="ECO:0000256" key="5">
    <source>
        <dbReference type="ARBA" id="ARBA00022490"/>
    </source>
</evidence>
<keyword evidence="6" id="KW-0493">Microtubule</keyword>
<dbReference type="InterPro" id="IPR043157">
    <property type="entry name" value="Dynein_AAA1S"/>
</dbReference>
<dbReference type="GO" id="GO:0072384">
    <property type="term" value="P:organelle transport along microtubule"/>
    <property type="evidence" value="ECO:0007669"/>
    <property type="project" value="UniProtKB-ARBA"/>
</dbReference>
<feature type="domain" description="AAA+ ATPase" evidence="16">
    <location>
        <begin position="2940"/>
        <end position="3106"/>
    </location>
</feature>
<dbReference type="FunFam" id="3.40.50.300:FF:000373">
    <property type="entry name" value="Cytoplasmic dynein heavy chain 2"/>
    <property type="match status" value="1"/>
</dbReference>
<dbReference type="FunFam" id="3.40.50.300:FF:000075">
    <property type="entry name" value="Dynein heavy chain, cytoplasmic"/>
    <property type="match status" value="1"/>
</dbReference>
<dbReference type="GeneID" id="43591022"/>
<dbReference type="InterPro" id="IPR013602">
    <property type="entry name" value="Dynein_heavy_linker"/>
</dbReference>
<dbReference type="InterPro" id="IPR027417">
    <property type="entry name" value="P-loop_NTPase"/>
</dbReference>
<accession>A0AAJ8LQA6</accession>
<dbReference type="FunFam" id="3.40.50.300:FF:000071">
    <property type="entry name" value="Cytoplasmic dynein heavy chain 1"/>
    <property type="match status" value="1"/>
</dbReference>
<dbReference type="Gene3D" id="6.10.140.1060">
    <property type="match status" value="1"/>
</dbReference>
<dbReference type="InterPro" id="IPR041228">
    <property type="entry name" value="Dynein_C"/>
</dbReference>
<dbReference type="Pfam" id="PF18198">
    <property type="entry name" value="AAA_lid_11"/>
    <property type="match status" value="1"/>
</dbReference>
<dbReference type="FunFam" id="3.40.50.300:FF:000122">
    <property type="entry name" value="Cytoplasmic dynein 1 heavy chain"/>
    <property type="match status" value="1"/>
</dbReference>
<keyword evidence="12" id="KW-0505">Motor protein</keyword>
<dbReference type="InterPro" id="IPR043160">
    <property type="entry name" value="Dynein_C_barrel"/>
</dbReference>
<dbReference type="CDD" id="cd00009">
    <property type="entry name" value="AAA"/>
    <property type="match status" value="2"/>
</dbReference>
<evidence type="ECO:0000313" key="18">
    <source>
        <dbReference type="Proteomes" id="UP000322225"/>
    </source>
</evidence>
<keyword evidence="11 15" id="KW-0175">Coiled coil</keyword>
<dbReference type="FunFam" id="1.10.8.710:FF:000005">
    <property type="entry name" value="Cytoplasmic dynein heavy chain 1"/>
    <property type="match status" value="1"/>
</dbReference>
<keyword evidence="5" id="KW-0963">Cytoplasm</keyword>
<reference evidence="17" key="1">
    <citation type="submission" date="2017-08" db="EMBL/GenBank/DDBJ databases">
        <authorList>
            <person name="Cuomo C."/>
            <person name="Billmyre B."/>
            <person name="Heitman J."/>
        </authorList>
    </citation>
    <scope>NUCLEOTIDE SEQUENCE</scope>
    <source>
        <strain evidence="17">CBS 12478</strain>
    </source>
</reference>
<comment type="subunit">
    <text evidence="3">Consists of at least two heavy chains and a number of intermediate and light chains.</text>
</comment>
<dbReference type="FunFam" id="3.10.490.20:FF:000004">
    <property type="entry name" value="Cytoplasmic dynein heavy chain 2"/>
    <property type="match status" value="1"/>
</dbReference>
<dbReference type="Pfam" id="PF12781">
    <property type="entry name" value="AAA_9"/>
    <property type="match status" value="1"/>
</dbReference>
<dbReference type="Pfam" id="PF12780">
    <property type="entry name" value="AAA_8"/>
    <property type="match status" value="1"/>
</dbReference>
<evidence type="ECO:0000256" key="12">
    <source>
        <dbReference type="ARBA" id="ARBA00023175"/>
    </source>
</evidence>
<dbReference type="Pfam" id="PF03028">
    <property type="entry name" value="Dynein_heavy"/>
    <property type="match status" value="1"/>
</dbReference>
<evidence type="ECO:0000256" key="6">
    <source>
        <dbReference type="ARBA" id="ARBA00022701"/>
    </source>
</evidence>
<dbReference type="FunFam" id="1.20.1270.280:FF:000004">
    <property type="entry name" value="Cytoplasmic dynein heavy chain 2"/>
    <property type="match status" value="1"/>
</dbReference>
<dbReference type="Pfam" id="PF08393">
    <property type="entry name" value="DHC_N2"/>
    <property type="match status" value="1"/>
</dbReference>
<dbReference type="Gene3D" id="1.20.140.100">
    <property type="entry name" value="Dynein heavy chain, N-terminal domain 2"/>
    <property type="match status" value="1"/>
</dbReference>
<dbReference type="InterPro" id="IPR042222">
    <property type="entry name" value="Dynein_2_N"/>
</dbReference>
<dbReference type="GO" id="GO:0005874">
    <property type="term" value="C:microtubule"/>
    <property type="evidence" value="ECO:0007669"/>
    <property type="project" value="UniProtKB-KW"/>
</dbReference>
<evidence type="ECO:0000256" key="11">
    <source>
        <dbReference type="ARBA" id="ARBA00023054"/>
    </source>
</evidence>
<dbReference type="GO" id="GO:0051959">
    <property type="term" value="F:dynein light intermediate chain binding"/>
    <property type="evidence" value="ECO:0007669"/>
    <property type="project" value="InterPro"/>
</dbReference>
<dbReference type="SMART" id="SM00382">
    <property type="entry name" value="AAA"/>
    <property type="match status" value="3"/>
</dbReference>
<comment type="subcellular location">
    <subcellularLocation>
        <location evidence="1">Cytoplasm</location>
        <location evidence="1">Cytoskeleton</location>
    </subcellularLocation>
</comment>
<evidence type="ECO:0000256" key="15">
    <source>
        <dbReference type="SAM" id="Coils"/>
    </source>
</evidence>
<dbReference type="Pfam" id="PF12777">
    <property type="entry name" value="MT"/>
    <property type="match status" value="1"/>
</dbReference>
<dbReference type="FunFam" id="1.10.472.130:FF:000002">
    <property type="entry name" value="Cytoplasmic dynein heavy chain 1"/>
    <property type="match status" value="1"/>
</dbReference>
<feature type="coiled-coil region" evidence="15">
    <location>
        <begin position="3420"/>
        <end position="3468"/>
    </location>
</feature>
<keyword evidence="9" id="KW-0067">ATP-binding</keyword>
<dbReference type="InterPro" id="IPR003593">
    <property type="entry name" value="AAA+_ATPase"/>
</dbReference>
<dbReference type="Gene3D" id="1.20.1270.280">
    <property type="match status" value="1"/>
</dbReference>
<dbReference type="FunFam" id="1.20.140.100:FF:000002">
    <property type="entry name" value="Cytoplasmic dynein heavy chain 1"/>
    <property type="match status" value="1"/>
</dbReference>
<evidence type="ECO:0000256" key="2">
    <source>
        <dbReference type="ARBA" id="ARBA00008887"/>
    </source>
</evidence>
<dbReference type="Gene3D" id="1.10.8.720">
    <property type="entry name" value="Region D6 of dynein motor"/>
    <property type="match status" value="1"/>
</dbReference>
<keyword evidence="18" id="KW-1185">Reference proteome</keyword>
<keyword evidence="13" id="KW-0206">Cytoskeleton</keyword>
<keyword evidence="10" id="KW-0243">Dynein</keyword>
<proteinExistence type="inferred from homology"/>
<evidence type="ECO:0000256" key="7">
    <source>
        <dbReference type="ARBA" id="ARBA00022737"/>
    </source>
</evidence>
<dbReference type="SUPFAM" id="SSF57997">
    <property type="entry name" value="Tropomyosin"/>
    <property type="match status" value="1"/>
</dbReference>
<dbReference type="FunFam" id="1.20.920.30:FF:000001">
    <property type="entry name" value="Cytoplasmic dynein heavy chain 1"/>
    <property type="match status" value="1"/>
</dbReference>
<dbReference type="SUPFAM" id="SSF52540">
    <property type="entry name" value="P-loop containing nucleoside triphosphate hydrolases"/>
    <property type="match status" value="4"/>
</dbReference>
<protein>
    <recommendedName>
        <fullName evidence="4">Dynein heavy chain, cytoplasmic</fullName>
    </recommendedName>
    <alternativeName>
        <fullName evidence="14">Dynein heavy chain, cytosolic</fullName>
    </alternativeName>
</protein>
<dbReference type="FunFam" id="1.20.58.1120:FF:000003">
    <property type="entry name" value="Cytoplasmic dynein heavy chain 1"/>
    <property type="match status" value="1"/>
</dbReference>
<dbReference type="FunFam" id="3.20.180.20:FF:000002">
    <property type="entry name" value="Cytoplasmic dynein heavy chain 1"/>
    <property type="match status" value="1"/>
</dbReference>